<evidence type="ECO:0000256" key="4">
    <source>
        <dbReference type="SAM" id="Coils"/>
    </source>
</evidence>
<dbReference type="Proteomes" id="UP001250214">
    <property type="component" value="Unassembled WGS sequence"/>
</dbReference>
<dbReference type="PANTHER" id="PTHR44688">
    <property type="entry name" value="DNA-BINDING TRANSCRIPTIONAL ACTIVATOR DEVR_DOSR"/>
    <property type="match status" value="1"/>
</dbReference>
<dbReference type="CDD" id="cd06170">
    <property type="entry name" value="LuxR_C_like"/>
    <property type="match status" value="1"/>
</dbReference>
<feature type="domain" description="HTH luxR-type" evidence="5">
    <location>
        <begin position="482"/>
        <end position="547"/>
    </location>
</feature>
<sequence>MEGDTVSLLTAGERALAMADWAEARDAFTAALEAEESPEALDGLGEALLWLGEAYDGIELRERAYAAYHHAGQIARCVPVALWLCRLHAANHGNPTAATGWLARARRLVDEYDLAAWRPWVVLHEAAFTTADPVASEAVAREVFQHGRQVGDDDLRLCALAELGASLVAQGRVEDGVSCLDEAMAGSLGGEGTHRDTVVWNSCTTIISCSACGQFPRAVDWVRAADRYAARVGPPYLYASCRTLYGELLVELGDWVQAEEELYAAQAAARAAIPALHNQSAAALARLRLAQGRLEEAERLVTGLEDQPPATGVIAELHLQRGRAATAEAGLRRALAGLGADRLEAAALLELLGRAELAQGHPDGAADLGRRLGKLAAAYTCDVAQARGARLRGQALQAIGEHDEARAHLEMALTTFTRLEMPLHAARTRLLLAETLREISPEVFADEARTALAAFDALGAAHDADGAAALLREAGVPVSRPGPKGRTLLTRRETEVLELVGEGRSNPEIADRLYLSRRTVEQHVASILAKLGVRNRTEAAAEALRDG</sequence>
<evidence type="ECO:0000313" key="6">
    <source>
        <dbReference type="EMBL" id="MDS1269620.1"/>
    </source>
</evidence>
<dbReference type="InterPro" id="IPR016032">
    <property type="entry name" value="Sig_transdc_resp-reg_C-effctor"/>
</dbReference>
<dbReference type="InterPro" id="IPR000792">
    <property type="entry name" value="Tscrpt_reg_LuxR_C"/>
</dbReference>
<proteinExistence type="predicted"/>
<name>A0ABU2H2T8_9ACTN</name>
<keyword evidence="1" id="KW-0805">Transcription regulation</keyword>
<gene>
    <name evidence="6" type="ORF">RIF23_04860</name>
</gene>
<keyword evidence="7" id="KW-1185">Reference proteome</keyword>
<evidence type="ECO:0000313" key="7">
    <source>
        <dbReference type="Proteomes" id="UP001250214"/>
    </source>
</evidence>
<dbReference type="EMBL" id="JAVLVT010000001">
    <property type="protein sequence ID" value="MDS1269620.1"/>
    <property type="molecule type" value="Genomic_DNA"/>
</dbReference>
<dbReference type="Pfam" id="PF00196">
    <property type="entry name" value="GerE"/>
    <property type="match status" value="1"/>
</dbReference>
<evidence type="ECO:0000259" key="5">
    <source>
        <dbReference type="PROSITE" id="PS50043"/>
    </source>
</evidence>
<dbReference type="PROSITE" id="PS00622">
    <property type="entry name" value="HTH_LUXR_1"/>
    <property type="match status" value="1"/>
</dbReference>
<keyword evidence="4" id="KW-0175">Coiled coil</keyword>
<keyword evidence="2" id="KW-0238">DNA-binding</keyword>
<dbReference type="InterPro" id="IPR036388">
    <property type="entry name" value="WH-like_DNA-bd_sf"/>
</dbReference>
<feature type="coiled-coil region" evidence="4">
    <location>
        <begin position="280"/>
        <end position="307"/>
    </location>
</feature>
<evidence type="ECO:0000256" key="2">
    <source>
        <dbReference type="ARBA" id="ARBA00023125"/>
    </source>
</evidence>
<evidence type="ECO:0000256" key="3">
    <source>
        <dbReference type="ARBA" id="ARBA00023163"/>
    </source>
</evidence>
<dbReference type="PRINTS" id="PR00038">
    <property type="entry name" value="HTHLUXR"/>
</dbReference>
<dbReference type="Gene3D" id="1.25.40.10">
    <property type="entry name" value="Tetratricopeptide repeat domain"/>
    <property type="match status" value="2"/>
</dbReference>
<dbReference type="InterPro" id="IPR011990">
    <property type="entry name" value="TPR-like_helical_dom_sf"/>
</dbReference>
<dbReference type="SMART" id="SM00421">
    <property type="entry name" value="HTH_LUXR"/>
    <property type="match status" value="1"/>
</dbReference>
<dbReference type="PANTHER" id="PTHR44688:SF16">
    <property type="entry name" value="DNA-BINDING TRANSCRIPTIONAL ACTIVATOR DEVR_DOSR"/>
    <property type="match status" value="1"/>
</dbReference>
<dbReference type="SUPFAM" id="SSF48452">
    <property type="entry name" value="TPR-like"/>
    <property type="match status" value="2"/>
</dbReference>
<dbReference type="Gene3D" id="1.10.10.10">
    <property type="entry name" value="Winged helix-like DNA-binding domain superfamily/Winged helix DNA-binding domain"/>
    <property type="match status" value="1"/>
</dbReference>
<organism evidence="6 7">
    <name type="scientific">Lipingzhangella rawalii</name>
    <dbReference type="NCBI Taxonomy" id="2055835"/>
    <lineage>
        <taxon>Bacteria</taxon>
        <taxon>Bacillati</taxon>
        <taxon>Actinomycetota</taxon>
        <taxon>Actinomycetes</taxon>
        <taxon>Streptosporangiales</taxon>
        <taxon>Nocardiopsidaceae</taxon>
        <taxon>Lipingzhangella</taxon>
    </lineage>
</organism>
<reference evidence="7" key="1">
    <citation type="submission" date="2023-07" db="EMBL/GenBank/DDBJ databases">
        <title>Novel species in the genus Lipingzhangella isolated from Sambhar Salt Lake.</title>
        <authorList>
            <person name="Jiya N."/>
            <person name="Kajale S."/>
            <person name="Sharma A."/>
        </authorList>
    </citation>
    <scope>NUCLEOTIDE SEQUENCE [LARGE SCALE GENOMIC DNA]</scope>
    <source>
        <strain evidence="7">LS1_29</strain>
    </source>
</reference>
<comment type="caution">
    <text evidence="6">The sequence shown here is derived from an EMBL/GenBank/DDBJ whole genome shotgun (WGS) entry which is preliminary data.</text>
</comment>
<accession>A0ABU2H2T8</accession>
<protein>
    <submittedName>
        <fullName evidence="6">Response regulator transcription factor</fullName>
    </submittedName>
</protein>
<evidence type="ECO:0000256" key="1">
    <source>
        <dbReference type="ARBA" id="ARBA00023015"/>
    </source>
</evidence>
<dbReference type="SUPFAM" id="SSF46894">
    <property type="entry name" value="C-terminal effector domain of the bipartite response regulators"/>
    <property type="match status" value="1"/>
</dbReference>
<keyword evidence="3" id="KW-0804">Transcription</keyword>
<dbReference type="PROSITE" id="PS50043">
    <property type="entry name" value="HTH_LUXR_2"/>
    <property type="match status" value="1"/>
</dbReference>